<reference evidence="1" key="2">
    <citation type="submission" date="2019-06" db="EMBL/GenBank/DDBJ databases">
        <title>Genomics analysis of Aphanomyces spp. identifies a new class of oomycete effector associated with host adaptation.</title>
        <authorList>
            <person name="Gaulin E."/>
        </authorList>
    </citation>
    <scope>NUCLEOTIDE SEQUENCE</scope>
    <source>
        <strain evidence="1">CBS 578.67</strain>
    </source>
</reference>
<evidence type="ECO:0000313" key="1">
    <source>
        <dbReference type="EMBL" id="KAF0690605.1"/>
    </source>
</evidence>
<evidence type="ECO:0000313" key="2">
    <source>
        <dbReference type="EMBL" id="VFT94746.1"/>
    </source>
</evidence>
<sequence>MTEVCDVHGSAAAPAPLSSKELRAALQGCMVQNQAAFCVGGVVVGVPVSIYSKKKYAFAVLGVLGSFVDYTFPYTSKCLELSAALDAALAREKTEA</sequence>
<dbReference type="OrthoDB" id="59758at2759"/>
<accession>A0A485LA66</accession>
<dbReference type="AlphaFoldDB" id="A0A485LA66"/>
<protein>
    <submittedName>
        <fullName evidence="2">Aste57867_18007 protein</fullName>
    </submittedName>
</protein>
<evidence type="ECO:0000313" key="3">
    <source>
        <dbReference type="Proteomes" id="UP000332933"/>
    </source>
</evidence>
<organism evidence="2 3">
    <name type="scientific">Aphanomyces stellatus</name>
    <dbReference type="NCBI Taxonomy" id="120398"/>
    <lineage>
        <taxon>Eukaryota</taxon>
        <taxon>Sar</taxon>
        <taxon>Stramenopiles</taxon>
        <taxon>Oomycota</taxon>
        <taxon>Saprolegniomycetes</taxon>
        <taxon>Saprolegniales</taxon>
        <taxon>Verrucalvaceae</taxon>
        <taxon>Aphanomyces</taxon>
    </lineage>
</organism>
<gene>
    <name evidence="2" type="primary">Aste57867_18007</name>
    <name evidence="1" type="ORF">As57867_017945</name>
    <name evidence="2" type="ORF">ASTE57867_18007</name>
</gene>
<dbReference type="EMBL" id="VJMH01006370">
    <property type="protein sequence ID" value="KAF0690605.1"/>
    <property type="molecule type" value="Genomic_DNA"/>
</dbReference>
<dbReference type="EMBL" id="CAADRA010006391">
    <property type="protein sequence ID" value="VFT94746.1"/>
    <property type="molecule type" value="Genomic_DNA"/>
</dbReference>
<keyword evidence="3" id="KW-1185">Reference proteome</keyword>
<dbReference type="Proteomes" id="UP000332933">
    <property type="component" value="Unassembled WGS sequence"/>
</dbReference>
<reference evidence="2 3" key="1">
    <citation type="submission" date="2019-03" db="EMBL/GenBank/DDBJ databases">
        <authorList>
            <person name="Gaulin E."/>
            <person name="Dumas B."/>
        </authorList>
    </citation>
    <scope>NUCLEOTIDE SEQUENCE [LARGE SCALE GENOMIC DNA]</scope>
    <source>
        <strain evidence="2">CBS 568.67</strain>
    </source>
</reference>
<proteinExistence type="predicted"/>
<name>A0A485LA66_9STRA</name>